<keyword evidence="2" id="KW-1185">Reference proteome</keyword>
<dbReference type="AlphaFoldDB" id="A0A2A9ECI6"/>
<dbReference type="Proteomes" id="UP000221394">
    <property type="component" value="Unassembled WGS sequence"/>
</dbReference>
<sequence length="125" mass="13309">MQQIIGFSAWLLVALVAAALVMVAAGFATTERFDSGRGVAGMFSDFKAAWASLRGRGPQTPDLGADEIARIVDAPPVETTMTDLFQANLEDGAGYVQAEEITARLEKAADVVRTTVPQRGPRSRV</sequence>
<organism evidence="1 2">
    <name type="scientific">Flavimobilis soli</name>
    <dbReference type="NCBI Taxonomy" id="442709"/>
    <lineage>
        <taxon>Bacteria</taxon>
        <taxon>Bacillati</taxon>
        <taxon>Actinomycetota</taxon>
        <taxon>Actinomycetes</taxon>
        <taxon>Micrococcales</taxon>
        <taxon>Jonesiaceae</taxon>
        <taxon>Flavimobilis</taxon>
    </lineage>
</organism>
<proteinExistence type="predicted"/>
<name>A0A2A9ECI6_9MICO</name>
<gene>
    <name evidence="1" type="ORF">ATL41_0683</name>
</gene>
<evidence type="ECO:0000313" key="2">
    <source>
        <dbReference type="Proteomes" id="UP000221394"/>
    </source>
</evidence>
<dbReference type="RefSeq" id="WP_098457213.1">
    <property type="nucleotide sequence ID" value="NZ_PDJH01000001.1"/>
</dbReference>
<dbReference type="OrthoDB" id="5145136at2"/>
<protein>
    <submittedName>
        <fullName evidence="1">Uncharacterized protein</fullName>
    </submittedName>
</protein>
<dbReference type="EMBL" id="PDJH01000001">
    <property type="protein sequence ID" value="PFG35982.1"/>
    <property type="molecule type" value="Genomic_DNA"/>
</dbReference>
<evidence type="ECO:0000313" key="1">
    <source>
        <dbReference type="EMBL" id="PFG35982.1"/>
    </source>
</evidence>
<reference evidence="1 2" key="1">
    <citation type="submission" date="2017-10" db="EMBL/GenBank/DDBJ databases">
        <title>Sequencing the genomes of 1000 actinobacteria strains.</title>
        <authorList>
            <person name="Klenk H.-P."/>
        </authorList>
    </citation>
    <scope>NUCLEOTIDE SEQUENCE [LARGE SCALE GENOMIC DNA]</scope>
    <source>
        <strain evidence="1 2">DSM 21574</strain>
    </source>
</reference>
<accession>A0A2A9ECI6</accession>
<comment type="caution">
    <text evidence="1">The sequence shown here is derived from an EMBL/GenBank/DDBJ whole genome shotgun (WGS) entry which is preliminary data.</text>
</comment>